<dbReference type="CDD" id="cd16029">
    <property type="entry name" value="4-S"/>
    <property type="match status" value="1"/>
</dbReference>
<name>A0AAV6VEL2_9ARAC</name>
<dbReference type="SUPFAM" id="SSF53649">
    <property type="entry name" value="Alkaline phosphatase-like"/>
    <property type="match status" value="1"/>
</dbReference>
<feature type="chain" id="PRO_5043496209" description="Sulfatase N-terminal domain-containing protein" evidence="7">
    <location>
        <begin position="19"/>
        <end position="557"/>
    </location>
</feature>
<dbReference type="GO" id="GO:0008484">
    <property type="term" value="F:sulfuric ester hydrolase activity"/>
    <property type="evidence" value="ECO:0007669"/>
    <property type="project" value="InterPro"/>
</dbReference>
<keyword evidence="10" id="KW-1185">Reference proteome</keyword>
<sequence length="557" mass="62846">MKLLFISLFLLQVWRVNSEEAKQPPHIILIYADDFGWNDVSFHGSPEIPTPNIDALAMSGITLHTYYGEATCTPSRAALMSGKYPMRLGLQHYVSMAGQRSGLPLDVTTLPQHLKNLGYATHIVGKWHLGYHTTAHFPTNRGFDTFFGYMNGFIGYYDFTFYQPTKPKGWFGIDLYNGTQPIKNFRAQYTPYVFADHAKDIILNHDSSKPMFLYIPQLAVHSGNEFQPHQAPPEKVAEFKWIKDVDRRIHAAVVSTLDDTVGTIFDALGEKDMLNNSIVLVVSDNGAEVLSSNTGAGSNYPLKGNKNTFWEGAIHVPAVIWSPLLNLDEPRVSNQLMHATDWLPTLYSAANGDPKDLGSIDGVDMWEALMNDLPSPRTQLLNNLDQVYGTSAFRMGDLKLVNGSNGLGYDTWYGPTGFEYYIPDESMYQWVFKRGSPVRDILQKNGWWIVKDPDAQLYERAKVTCQQPPPEYASNCRADFKPCLFNITADPCEYEDLAEQHQDVVISMMQSIEAYMRESLPPNSMDRDPWANPLCHGFVYAPWMDPGQSADCDVFQK</sequence>
<reference evidence="9 10" key="1">
    <citation type="journal article" date="2022" name="Nat. Ecol. Evol.">
        <title>A masculinizing supergene underlies an exaggerated male reproductive morph in a spider.</title>
        <authorList>
            <person name="Hendrickx F."/>
            <person name="De Corte Z."/>
            <person name="Sonet G."/>
            <person name="Van Belleghem S.M."/>
            <person name="Kostlbacher S."/>
            <person name="Vangestel C."/>
        </authorList>
    </citation>
    <scope>NUCLEOTIDE SEQUENCE [LARGE SCALE GENOMIC DNA]</scope>
    <source>
        <strain evidence="9">W744_W776</strain>
    </source>
</reference>
<proteinExistence type="inferred from homology"/>
<dbReference type="GO" id="GO:0046872">
    <property type="term" value="F:metal ion binding"/>
    <property type="evidence" value="ECO:0007669"/>
    <property type="project" value="UniProtKB-KW"/>
</dbReference>
<dbReference type="PROSITE" id="PS00149">
    <property type="entry name" value="SULFATASE_2"/>
    <property type="match status" value="1"/>
</dbReference>
<keyword evidence="4" id="KW-0378">Hydrolase</keyword>
<evidence type="ECO:0000313" key="9">
    <source>
        <dbReference type="EMBL" id="KAG8195029.1"/>
    </source>
</evidence>
<dbReference type="InterPro" id="IPR047115">
    <property type="entry name" value="ARSB"/>
</dbReference>
<dbReference type="Pfam" id="PF00884">
    <property type="entry name" value="Sulfatase"/>
    <property type="match status" value="1"/>
</dbReference>
<evidence type="ECO:0000256" key="4">
    <source>
        <dbReference type="ARBA" id="ARBA00022801"/>
    </source>
</evidence>
<dbReference type="Proteomes" id="UP000827092">
    <property type="component" value="Unassembled WGS sequence"/>
</dbReference>
<evidence type="ECO:0000256" key="7">
    <source>
        <dbReference type="SAM" id="SignalP"/>
    </source>
</evidence>
<gene>
    <name evidence="9" type="ORF">JTE90_008200</name>
</gene>
<dbReference type="PANTHER" id="PTHR10342:SF264">
    <property type="entry name" value="MIP05773P-RELATED"/>
    <property type="match status" value="1"/>
</dbReference>
<dbReference type="Gene3D" id="3.30.1120.10">
    <property type="match status" value="1"/>
</dbReference>
<evidence type="ECO:0000256" key="2">
    <source>
        <dbReference type="ARBA" id="ARBA00008779"/>
    </source>
</evidence>
<dbReference type="InterPro" id="IPR000917">
    <property type="entry name" value="Sulfatase_N"/>
</dbReference>
<dbReference type="EMBL" id="JAFNEN010000095">
    <property type="protein sequence ID" value="KAG8195029.1"/>
    <property type="molecule type" value="Genomic_DNA"/>
</dbReference>
<comment type="cofactor">
    <cofactor evidence="1">
        <name>Ca(2+)</name>
        <dbReference type="ChEBI" id="CHEBI:29108"/>
    </cofactor>
</comment>
<evidence type="ECO:0000256" key="3">
    <source>
        <dbReference type="ARBA" id="ARBA00022723"/>
    </source>
</evidence>
<keyword evidence="7" id="KW-0732">Signal</keyword>
<dbReference type="InterPro" id="IPR024607">
    <property type="entry name" value="Sulfatase_CS"/>
</dbReference>
<keyword evidence="5" id="KW-0106">Calcium</keyword>
<organism evidence="9 10">
    <name type="scientific">Oedothorax gibbosus</name>
    <dbReference type="NCBI Taxonomy" id="931172"/>
    <lineage>
        <taxon>Eukaryota</taxon>
        <taxon>Metazoa</taxon>
        <taxon>Ecdysozoa</taxon>
        <taxon>Arthropoda</taxon>
        <taxon>Chelicerata</taxon>
        <taxon>Arachnida</taxon>
        <taxon>Araneae</taxon>
        <taxon>Araneomorphae</taxon>
        <taxon>Entelegynae</taxon>
        <taxon>Araneoidea</taxon>
        <taxon>Linyphiidae</taxon>
        <taxon>Erigoninae</taxon>
        <taxon>Oedothorax</taxon>
    </lineage>
</organism>
<keyword evidence="3" id="KW-0479">Metal-binding</keyword>
<keyword evidence="6" id="KW-0325">Glycoprotein</keyword>
<comment type="caution">
    <text evidence="9">The sequence shown here is derived from an EMBL/GenBank/DDBJ whole genome shotgun (WGS) entry which is preliminary data.</text>
</comment>
<evidence type="ECO:0000259" key="8">
    <source>
        <dbReference type="Pfam" id="PF00884"/>
    </source>
</evidence>
<evidence type="ECO:0000313" key="10">
    <source>
        <dbReference type="Proteomes" id="UP000827092"/>
    </source>
</evidence>
<dbReference type="PANTHER" id="PTHR10342">
    <property type="entry name" value="ARYLSULFATASE"/>
    <property type="match status" value="1"/>
</dbReference>
<comment type="similarity">
    <text evidence="2">Belongs to the sulfatase family.</text>
</comment>
<dbReference type="AlphaFoldDB" id="A0AAV6VEL2"/>
<feature type="domain" description="Sulfatase N-terminal" evidence="8">
    <location>
        <begin position="25"/>
        <end position="351"/>
    </location>
</feature>
<evidence type="ECO:0000256" key="1">
    <source>
        <dbReference type="ARBA" id="ARBA00001913"/>
    </source>
</evidence>
<evidence type="ECO:0000256" key="5">
    <source>
        <dbReference type="ARBA" id="ARBA00022837"/>
    </source>
</evidence>
<dbReference type="InterPro" id="IPR017850">
    <property type="entry name" value="Alkaline_phosphatase_core_sf"/>
</dbReference>
<protein>
    <recommendedName>
        <fullName evidence="8">Sulfatase N-terminal domain-containing protein</fullName>
    </recommendedName>
</protein>
<evidence type="ECO:0000256" key="6">
    <source>
        <dbReference type="ARBA" id="ARBA00023180"/>
    </source>
</evidence>
<feature type="signal peptide" evidence="7">
    <location>
        <begin position="1"/>
        <end position="18"/>
    </location>
</feature>
<dbReference type="Gene3D" id="3.40.720.10">
    <property type="entry name" value="Alkaline Phosphatase, subunit A"/>
    <property type="match status" value="1"/>
</dbReference>
<accession>A0AAV6VEL2</accession>